<dbReference type="PROSITE" id="PS00198">
    <property type="entry name" value="4FE4S_FER_1"/>
    <property type="match status" value="1"/>
</dbReference>
<dbReference type="InterPro" id="IPR036010">
    <property type="entry name" value="2Fe-2S_ferredoxin-like_sf"/>
</dbReference>
<dbReference type="Gene3D" id="2.20.25.90">
    <property type="entry name" value="ADC-like domains"/>
    <property type="match status" value="1"/>
</dbReference>
<dbReference type="GO" id="GO:0051539">
    <property type="term" value="F:4 iron, 4 sulfur cluster binding"/>
    <property type="evidence" value="ECO:0007669"/>
    <property type="project" value="UniProtKB-KW"/>
</dbReference>
<dbReference type="Pfam" id="PF22117">
    <property type="entry name" value="Fer4_Nqo3"/>
    <property type="match status" value="1"/>
</dbReference>
<dbReference type="InterPro" id="IPR017896">
    <property type="entry name" value="4Fe4S_Fe-S-bd"/>
</dbReference>
<keyword evidence="22" id="KW-1185">Reference proteome</keyword>
<dbReference type="PANTHER" id="PTHR43105">
    <property type="entry name" value="RESPIRATORY NITRATE REDUCTASE"/>
    <property type="match status" value="1"/>
</dbReference>
<evidence type="ECO:0000256" key="14">
    <source>
        <dbReference type="ARBA" id="ARBA00023075"/>
    </source>
</evidence>
<dbReference type="Pfam" id="PF04879">
    <property type="entry name" value="Molybdop_Fe4S4"/>
    <property type="match status" value="1"/>
</dbReference>
<dbReference type="InterPro" id="IPR000283">
    <property type="entry name" value="NADH_UbQ_OxRdtase_75kDa_su_CS"/>
</dbReference>
<evidence type="ECO:0000256" key="2">
    <source>
        <dbReference type="ARBA" id="ARBA00002378"/>
    </source>
</evidence>
<feature type="domain" description="4Fe-4S Mo/W bis-MGD-type" evidence="19">
    <location>
        <begin position="215"/>
        <end position="271"/>
    </location>
</feature>
<feature type="domain" description="4Fe-4S ferredoxin-type" evidence="18">
    <location>
        <begin position="173"/>
        <end position="206"/>
    </location>
</feature>
<comment type="subcellular location">
    <subcellularLocation>
        <location evidence="3">Membrane</location>
    </subcellularLocation>
</comment>
<comment type="cofactor">
    <cofactor evidence="16">
        <name>[2Fe-2S] cluster</name>
        <dbReference type="ChEBI" id="CHEBI:190135"/>
    </cofactor>
</comment>
<accession>A0A1M4VBG7</accession>
<dbReference type="OrthoDB" id="9816402at2"/>
<dbReference type="PROSITE" id="PS00642">
    <property type="entry name" value="COMPLEX1_75K_2"/>
    <property type="match status" value="1"/>
</dbReference>
<keyword evidence="5" id="KW-0004">4Fe-4S</keyword>
<dbReference type="CDD" id="cd00207">
    <property type="entry name" value="fer2"/>
    <property type="match status" value="1"/>
</dbReference>
<sequence>MITVTINGKAYQAQPGMTVMEVADANGIRIPRLCYHKALSPIGACRICVVEVKPGPPRPVPACTTPVADKMEVVTESESLAHYRRELLQLLLINHPLDCPICDKGGECELQNLTRELKISDQPYQAAKLTPQYDSQSPLIERYPDRCVNCERCVRTCRGWVGAAALYFDNRGYRTAVTAGGKVMDCEFCGSCIGVCPTGAIIDKTFKYSARAWQLRKQVIVCPYCGGGCHLVLETKKGKLKRVTASFDESVNGGIICSRGRFSLDIVQHEKRLTQPLVRKDGVLTPVGWEEALDYAAERIREIRSRYGPRALAGIGSARATNESNYTFQKFCRAVLGTSHVDSTGALDHQKMLRALVHVLGRPRVAWAEGEGASHRAIREVSGFQVALGTLDDLDRADTVLVVGSDVKKETPPLVWRINQAQKRKSLRELLVVSSRHTRFRSSARWGGTCRPGSSGFVVLGILKALFETGGERLRGLGDFRREEVLRRRLDATRWDLVQDVTGLDRDGMVFLAERLLEAERPSLVVGYDLAGLQDGYDAACYVADLLLVLGKKLKVHLTAEKANTQGCSDMGVSPYWLPGYAPLDEADRFQAVWKTDVPRDPGLPLPAMLAAAAGEGPEPVHGLLILGTDLFGTTLNAGVVEKALDRVPFLMCQEAFLNRTASKAHVVFPARLAVETEGTVTSGELRVQRQKGISFPDGPLEDWKILCELSRRLGRPMEYLSASEIFSEISGLFPHYDQYALPDIPAEGFWWNRLYRTKYGSTGWRRVLDPSLKAVIPWLELPPRSEKDRPFLLLVSRSLFQSGTLSRYGLGARTLEPRGRFRLHPQDAAELKVKDGDEVRVESASGAVSGPVELDRRVPRQTVQAALHFEDLPVSRLTDGGILRPVRVTRAAADPGPK</sequence>
<evidence type="ECO:0000256" key="13">
    <source>
        <dbReference type="ARBA" id="ARBA00023027"/>
    </source>
</evidence>
<dbReference type="GO" id="GO:0048038">
    <property type="term" value="F:quinone binding"/>
    <property type="evidence" value="ECO:0007669"/>
    <property type="project" value="UniProtKB-KW"/>
</dbReference>
<dbReference type="Gene3D" id="3.40.50.740">
    <property type="match status" value="2"/>
</dbReference>
<dbReference type="SUPFAM" id="SSF53706">
    <property type="entry name" value="Formate dehydrogenase/DMSO reductase, domains 1-3"/>
    <property type="match status" value="1"/>
</dbReference>
<evidence type="ECO:0000259" key="20">
    <source>
        <dbReference type="PROSITE" id="PS51839"/>
    </source>
</evidence>
<evidence type="ECO:0000256" key="1">
    <source>
        <dbReference type="ARBA" id="ARBA00001966"/>
    </source>
</evidence>
<dbReference type="Pfam" id="PF01568">
    <property type="entry name" value="Molydop_binding"/>
    <property type="match status" value="1"/>
</dbReference>
<dbReference type="GO" id="GO:0051537">
    <property type="term" value="F:2 iron, 2 sulfur cluster binding"/>
    <property type="evidence" value="ECO:0007669"/>
    <property type="project" value="UniProtKB-KW"/>
</dbReference>
<dbReference type="PANTHER" id="PTHR43105:SF10">
    <property type="entry name" value="NADH-QUINONE OXIDOREDUCTASE SUBUNIT G"/>
    <property type="match status" value="1"/>
</dbReference>
<dbReference type="InterPro" id="IPR019574">
    <property type="entry name" value="NADH_UbQ_OxRdtase_Gsu_4Fe4S-bd"/>
</dbReference>
<evidence type="ECO:0000256" key="5">
    <source>
        <dbReference type="ARBA" id="ARBA00022485"/>
    </source>
</evidence>
<dbReference type="InterPro" id="IPR009010">
    <property type="entry name" value="Asp_de-COase-like_dom_sf"/>
</dbReference>
<dbReference type="Gene3D" id="3.10.20.740">
    <property type="match status" value="1"/>
</dbReference>
<dbReference type="RefSeq" id="WP_073036852.1">
    <property type="nucleotide sequence ID" value="NZ_FQVB01000006.1"/>
</dbReference>
<keyword evidence="7" id="KW-0874">Quinone</keyword>
<dbReference type="PIRSF" id="PIRSF036643">
    <property type="entry name" value="FDH_alpha"/>
    <property type="match status" value="1"/>
</dbReference>
<keyword evidence="8" id="KW-0479">Metal-binding</keyword>
<dbReference type="GO" id="GO:0042773">
    <property type="term" value="P:ATP synthesis coupled electron transport"/>
    <property type="evidence" value="ECO:0007669"/>
    <property type="project" value="InterPro"/>
</dbReference>
<comment type="cofactor">
    <cofactor evidence="1">
        <name>[4Fe-4S] cluster</name>
        <dbReference type="ChEBI" id="CHEBI:49883"/>
    </cofactor>
</comment>
<evidence type="ECO:0000256" key="3">
    <source>
        <dbReference type="ARBA" id="ARBA00004370"/>
    </source>
</evidence>
<keyword evidence="6" id="KW-0001">2Fe-2S</keyword>
<dbReference type="InterPro" id="IPR006963">
    <property type="entry name" value="Mopterin_OxRdtase_4Fe-4S_dom"/>
</dbReference>
<evidence type="ECO:0000256" key="15">
    <source>
        <dbReference type="ARBA" id="ARBA00023136"/>
    </source>
</evidence>
<comment type="similarity">
    <text evidence="4">Belongs to the complex I 75 kDa subunit family.</text>
</comment>
<dbReference type="AlphaFoldDB" id="A0A1M4VBG7"/>
<keyword evidence="15" id="KW-0472">Membrane</keyword>
<dbReference type="GO" id="GO:0003954">
    <property type="term" value="F:NADH dehydrogenase activity"/>
    <property type="evidence" value="ECO:0007669"/>
    <property type="project" value="TreeGrafter"/>
</dbReference>
<feature type="domain" description="2Fe-2S ferredoxin-type" evidence="17">
    <location>
        <begin position="1"/>
        <end position="79"/>
    </location>
</feature>
<evidence type="ECO:0000256" key="16">
    <source>
        <dbReference type="ARBA" id="ARBA00034078"/>
    </source>
</evidence>
<evidence type="ECO:0000313" key="21">
    <source>
        <dbReference type="EMBL" id="SHE66257.1"/>
    </source>
</evidence>
<dbReference type="InterPro" id="IPR017900">
    <property type="entry name" value="4Fe4S_Fe_S_CS"/>
</dbReference>
<evidence type="ECO:0000256" key="6">
    <source>
        <dbReference type="ARBA" id="ARBA00022714"/>
    </source>
</evidence>
<feature type="domain" description="4Fe-4S ferredoxin-type" evidence="18">
    <location>
        <begin position="138"/>
        <end position="169"/>
    </location>
</feature>
<evidence type="ECO:0000256" key="8">
    <source>
        <dbReference type="ARBA" id="ARBA00022723"/>
    </source>
</evidence>
<evidence type="ECO:0000256" key="9">
    <source>
        <dbReference type="ARBA" id="ARBA00022737"/>
    </source>
</evidence>
<dbReference type="Gene3D" id="2.40.40.20">
    <property type="match status" value="1"/>
</dbReference>
<dbReference type="InterPro" id="IPR001041">
    <property type="entry name" value="2Fe-2S_ferredoxin-type"/>
</dbReference>
<dbReference type="SUPFAM" id="SSF54292">
    <property type="entry name" value="2Fe-2S ferredoxin-like"/>
    <property type="match status" value="1"/>
</dbReference>
<dbReference type="SMART" id="SM00926">
    <property type="entry name" value="Molybdop_Fe4S4"/>
    <property type="match status" value="1"/>
</dbReference>
<dbReference type="GO" id="GO:0046872">
    <property type="term" value="F:metal ion binding"/>
    <property type="evidence" value="ECO:0007669"/>
    <property type="project" value="UniProtKB-KW"/>
</dbReference>
<keyword evidence="11" id="KW-0408">Iron</keyword>
<proteinExistence type="inferred from homology"/>
<name>A0A1M4VBG7_9BACT</name>
<dbReference type="Pfam" id="PF10588">
    <property type="entry name" value="NADH-G_4Fe-4S_3"/>
    <property type="match status" value="1"/>
</dbReference>
<evidence type="ECO:0000256" key="7">
    <source>
        <dbReference type="ARBA" id="ARBA00022719"/>
    </source>
</evidence>
<dbReference type="PROSITE" id="PS51839">
    <property type="entry name" value="4FE4S_HC3"/>
    <property type="match status" value="1"/>
</dbReference>
<dbReference type="GO" id="GO:0043546">
    <property type="term" value="F:molybdopterin cofactor binding"/>
    <property type="evidence" value="ECO:0007669"/>
    <property type="project" value="InterPro"/>
</dbReference>
<reference evidence="22" key="1">
    <citation type="submission" date="2016-11" db="EMBL/GenBank/DDBJ databases">
        <authorList>
            <person name="Varghese N."/>
            <person name="Submissions S."/>
        </authorList>
    </citation>
    <scope>NUCLEOTIDE SEQUENCE [LARGE SCALE GENOMIC DNA]</scope>
    <source>
        <strain evidence="22">DSM 9756</strain>
    </source>
</reference>
<dbReference type="GO" id="GO:0008137">
    <property type="term" value="F:NADH dehydrogenase (ubiquinone) activity"/>
    <property type="evidence" value="ECO:0007669"/>
    <property type="project" value="InterPro"/>
</dbReference>
<dbReference type="EMBL" id="FQVB01000006">
    <property type="protein sequence ID" value="SHE66257.1"/>
    <property type="molecule type" value="Genomic_DNA"/>
</dbReference>
<dbReference type="SMART" id="SM00929">
    <property type="entry name" value="NADH-G_4Fe-4S_3"/>
    <property type="match status" value="1"/>
</dbReference>
<evidence type="ECO:0000256" key="4">
    <source>
        <dbReference type="ARBA" id="ARBA00005404"/>
    </source>
</evidence>
<dbReference type="STRING" id="1121391.SAMN02745206_00616"/>
<keyword evidence="14" id="KW-0830">Ubiquinone</keyword>
<dbReference type="Pfam" id="PF13510">
    <property type="entry name" value="Fer2_4"/>
    <property type="match status" value="1"/>
</dbReference>
<dbReference type="SUPFAM" id="SSF50692">
    <property type="entry name" value="ADC-like"/>
    <property type="match status" value="1"/>
</dbReference>
<dbReference type="InterPro" id="IPR006657">
    <property type="entry name" value="MoPterin_dinucl-bd_dom"/>
</dbReference>
<dbReference type="InterPro" id="IPR006656">
    <property type="entry name" value="Mopterin_OxRdtase"/>
</dbReference>
<organism evidence="21 22">
    <name type="scientific">Desulfacinum infernum DSM 9756</name>
    <dbReference type="NCBI Taxonomy" id="1121391"/>
    <lineage>
        <taxon>Bacteria</taxon>
        <taxon>Pseudomonadati</taxon>
        <taxon>Thermodesulfobacteriota</taxon>
        <taxon>Syntrophobacteria</taxon>
        <taxon>Syntrophobacterales</taxon>
        <taxon>Syntrophobacteraceae</taxon>
        <taxon>Desulfacinum</taxon>
    </lineage>
</organism>
<feature type="domain" description="4Fe-4S His(Cys)3-ligated-type" evidence="20">
    <location>
        <begin position="79"/>
        <end position="118"/>
    </location>
</feature>
<dbReference type="FunFam" id="3.30.70.20:FF:000035">
    <property type="entry name" value="Iron hydrogenase 1"/>
    <property type="match status" value="1"/>
</dbReference>
<keyword evidence="12" id="KW-0411">Iron-sulfur</keyword>
<dbReference type="SUPFAM" id="SSF54862">
    <property type="entry name" value="4Fe-4S ferredoxins"/>
    <property type="match status" value="1"/>
</dbReference>
<keyword evidence="9" id="KW-0677">Repeat</keyword>
<evidence type="ECO:0000259" key="18">
    <source>
        <dbReference type="PROSITE" id="PS51379"/>
    </source>
</evidence>
<dbReference type="Proteomes" id="UP000184076">
    <property type="component" value="Unassembled WGS sequence"/>
</dbReference>
<evidence type="ECO:0000256" key="12">
    <source>
        <dbReference type="ARBA" id="ARBA00023014"/>
    </source>
</evidence>
<dbReference type="GO" id="GO:0016020">
    <property type="term" value="C:membrane"/>
    <property type="evidence" value="ECO:0007669"/>
    <property type="project" value="UniProtKB-SubCell"/>
</dbReference>
<evidence type="ECO:0000259" key="19">
    <source>
        <dbReference type="PROSITE" id="PS51669"/>
    </source>
</evidence>
<dbReference type="Pfam" id="PF00384">
    <property type="entry name" value="Molybdopterin"/>
    <property type="match status" value="1"/>
</dbReference>
<dbReference type="Gene3D" id="3.40.228.10">
    <property type="entry name" value="Dimethylsulfoxide Reductase, domain 2"/>
    <property type="match status" value="1"/>
</dbReference>
<gene>
    <name evidence="21" type="ORF">SAMN02745206_00616</name>
</gene>
<evidence type="ECO:0000259" key="17">
    <source>
        <dbReference type="PROSITE" id="PS51085"/>
    </source>
</evidence>
<keyword evidence="13" id="KW-0520">NAD</keyword>
<dbReference type="PROSITE" id="PS51085">
    <property type="entry name" value="2FE2S_FER_2"/>
    <property type="match status" value="1"/>
</dbReference>
<protein>
    <submittedName>
        <fullName evidence="21">Formate dehydrogenase alpha subunit</fullName>
    </submittedName>
</protein>
<keyword evidence="10" id="KW-1278">Translocase</keyword>
<dbReference type="InterPro" id="IPR054351">
    <property type="entry name" value="NADH_UbQ_OxRdtase_ferredoxin"/>
</dbReference>
<evidence type="ECO:0000256" key="11">
    <source>
        <dbReference type="ARBA" id="ARBA00023004"/>
    </source>
</evidence>
<dbReference type="PROSITE" id="PS00641">
    <property type="entry name" value="COMPLEX1_75K_1"/>
    <property type="match status" value="1"/>
</dbReference>
<dbReference type="PROSITE" id="PS51669">
    <property type="entry name" value="4FE4S_MOW_BIS_MGD"/>
    <property type="match status" value="1"/>
</dbReference>
<comment type="function">
    <text evidence="2">NDH-1 shuttles electrons from NADH, via FMN and iron-sulfur (Fe-S) centers, to quinones in the respiratory chain. The immediate electron acceptor for the enzyme in this species is believed to be ubiquinone. Couples the redox reaction to proton translocation (for every two electrons transferred, four hydrogen ions are translocated across the cytoplasmic membrane), and thus conserves the redox energy in a proton gradient.</text>
</comment>
<dbReference type="PROSITE" id="PS51379">
    <property type="entry name" value="4FE4S_FER_2"/>
    <property type="match status" value="2"/>
</dbReference>
<dbReference type="FunFam" id="3.10.20.740:FF:000004">
    <property type="entry name" value="NADH-quinone oxidoreductase"/>
    <property type="match status" value="1"/>
</dbReference>
<evidence type="ECO:0000313" key="22">
    <source>
        <dbReference type="Proteomes" id="UP000184076"/>
    </source>
</evidence>
<dbReference type="InterPro" id="IPR050123">
    <property type="entry name" value="Prok_molybdopt-oxidoreductase"/>
</dbReference>
<dbReference type="Gene3D" id="3.30.70.20">
    <property type="match status" value="1"/>
</dbReference>
<evidence type="ECO:0000256" key="10">
    <source>
        <dbReference type="ARBA" id="ARBA00022967"/>
    </source>
</evidence>